<proteinExistence type="predicted"/>
<gene>
    <name evidence="1" type="ORF">EV656_10250</name>
</gene>
<dbReference type="Pfam" id="PF20083">
    <property type="entry name" value="DUF6477"/>
    <property type="match status" value="1"/>
</dbReference>
<dbReference type="RefSeq" id="WP_132599598.1">
    <property type="nucleotide sequence ID" value="NZ_NRRP01000032.1"/>
</dbReference>
<evidence type="ECO:0000313" key="1">
    <source>
        <dbReference type="EMBL" id="TCP26088.1"/>
    </source>
</evidence>
<sequence>MTKLPRDLLTLRRPRLLVQAARAGQADYRRDRTLARLLPGNHAAPAGTLRRLMALELEMETERRAGAATYPVARHVEILIALMAEARLIGEGAPPAQ</sequence>
<dbReference type="Proteomes" id="UP000295733">
    <property type="component" value="Unassembled WGS sequence"/>
</dbReference>
<dbReference type="EMBL" id="SLXL01000002">
    <property type="protein sequence ID" value="TCP26088.1"/>
    <property type="molecule type" value="Genomic_DNA"/>
</dbReference>
<comment type="caution">
    <text evidence="1">The sequence shown here is derived from an EMBL/GenBank/DDBJ whole genome shotgun (WGS) entry which is preliminary data.</text>
</comment>
<reference evidence="1 2" key="1">
    <citation type="submission" date="2019-03" db="EMBL/GenBank/DDBJ databases">
        <title>Genomic Encyclopedia of Type Strains, Phase IV (KMG-IV): sequencing the most valuable type-strain genomes for metagenomic binning, comparative biology and taxonomic classification.</title>
        <authorList>
            <person name="Goeker M."/>
        </authorList>
    </citation>
    <scope>NUCLEOTIDE SEQUENCE [LARGE SCALE GENOMIC DNA]</scope>
    <source>
        <strain evidence="1 2">DSM 2781</strain>
    </source>
</reference>
<organism evidence="1 2">
    <name type="scientific">Rhodovulum adriaticum</name>
    <name type="common">Rhodopseudomonas adriatica</name>
    <dbReference type="NCBI Taxonomy" id="35804"/>
    <lineage>
        <taxon>Bacteria</taxon>
        <taxon>Pseudomonadati</taxon>
        <taxon>Pseudomonadota</taxon>
        <taxon>Alphaproteobacteria</taxon>
        <taxon>Rhodobacterales</taxon>
        <taxon>Paracoccaceae</taxon>
        <taxon>Rhodovulum</taxon>
    </lineage>
</organism>
<dbReference type="OrthoDB" id="7875218at2"/>
<dbReference type="AlphaFoldDB" id="A0A4R2NWS6"/>
<protein>
    <submittedName>
        <fullName evidence="1">Uncharacterized protein</fullName>
    </submittedName>
</protein>
<dbReference type="InterPro" id="IPR045516">
    <property type="entry name" value="DUF6477"/>
</dbReference>
<name>A0A4R2NWS6_RHOAD</name>
<keyword evidence="2" id="KW-1185">Reference proteome</keyword>
<accession>A0A4R2NWS6</accession>
<evidence type="ECO:0000313" key="2">
    <source>
        <dbReference type="Proteomes" id="UP000295733"/>
    </source>
</evidence>